<organism evidence="10 11">
    <name type="scientific">Candidatus Sulfuritelmatomonas gaucii</name>
    <dbReference type="NCBI Taxonomy" id="2043161"/>
    <lineage>
        <taxon>Bacteria</taxon>
        <taxon>Pseudomonadati</taxon>
        <taxon>Acidobacteriota</taxon>
        <taxon>Terriglobia</taxon>
        <taxon>Terriglobales</taxon>
        <taxon>Acidobacteriaceae</taxon>
        <taxon>Candidatus Sulfuritelmatomonas</taxon>
    </lineage>
</organism>
<evidence type="ECO:0000259" key="8">
    <source>
        <dbReference type="Pfam" id="PF02687"/>
    </source>
</evidence>
<keyword evidence="3 7" id="KW-0812">Transmembrane</keyword>
<dbReference type="InterPro" id="IPR003838">
    <property type="entry name" value="ABC3_permease_C"/>
</dbReference>
<dbReference type="OrthoDB" id="9770036at2"/>
<dbReference type="InterPro" id="IPR025857">
    <property type="entry name" value="MacB_PCD"/>
</dbReference>
<gene>
    <name evidence="10" type="ORF">SBA5_360028</name>
</gene>
<feature type="transmembrane region" description="Helical" evidence="7">
    <location>
        <begin position="337"/>
        <end position="358"/>
    </location>
</feature>
<dbReference type="EMBL" id="OKRB01000093">
    <property type="protein sequence ID" value="SPE22790.1"/>
    <property type="molecule type" value="Genomic_DNA"/>
</dbReference>
<evidence type="ECO:0000256" key="5">
    <source>
        <dbReference type="ARBA" id="ARBA00023136"/>
    </source>
</evidence>
<proteinExistence type="inferred from homology"/>
<evidence type="ECO:0000256" key="6">
    <source>
        <dbReference type="ARBA" id="ARBA00038076"/>
    </source>
</evidence>
<evidence type="ECO:0000256" key="2">
    <source>
        <dbReference type="ARBA" id="ARBA00022475"/>
    </source>
</evidence>
<keyword evidence="2" id="KW-1003">Cell membrane</keyword>
<dbReference type="Pfam" id="PF12704">
    <property type="entry name" value="MacB_PCD"/>
    <property type="match status" value="1"/>
</dbReference>
<dbReference type="PANTHER" id="PTHR30572:SF4">
    <property type="entry name" value="ABC TRANSPORTER PERMEASE YTRF"/>
    <property type="match status" value="1"/>
</dbReference>
<dbReference type="Pfam" id="PF02687">
    <property type="entry name" value="FtsX"/>
    <property type="match status" value="1"/>
</dbReference>
<keyword evidence="4 7" id="KW-1133">Transmembrane helix</keyword>
<feature type="transmembrane region" description="Helical" evidence="7">
    <location>
        <begin position="247"/>
        <end position="272"/>
    </location>
</feature>
<sequence>MNKLIFANLLRRPLRSVISVLAVAIEVVMILSIVGIFMGMLDSQKERTNGIGADLMLLPSNASFFNGIGGASIPVKDGIALARLPHVAVVSPAIQKISTSGNVEILYGIDYESFDALKPFRFLAGGRFQGPYDTIIDDVFAGTKNPATGKIFAVGDTVMIMGHKFRISGIVDQGKGGRKLIPLDTMQQLIGAQGMASLFYIKCDSPTNDDLVMQKIRSTRGFQDNTLTTVDSWLDQMTPSKVPGFNLALKIVTGIAVVIGFLVIFQSMYTAVLERTREIGILKSMGASKTTIVGVVLRECALLALAGDVVGIAAAYGVRLAILHFFPTQTFEITPLWIGYAAAIAFIGSLCGALYPAWMAARKDPIDALAYE</sequence>
<comment type="subcellular location">
    <subcellularLocation>
        <location evidence="1">Cell membrane</location>
        <topology evidence="1">Multi-pass membrane protein</topology>
    </subcellularLocation>
</comment>
<keyword evidence="10" id="KW-0449">Lipoprotein</keyword>
<feature type="domain" description="ABC3 transporter permease C-terminal" evidence="8">
    <location>
        <begin position="251"/>
        <end position="365"/>
    </location>
</feature>
<reference evidence="11" key="1">
    <citation type="submission" date="2018-02" db="EMBL/GenBank/DDBJ databases">
        <authorList>
            <person name="Hausmann B."/>
        </authorList>
    </citation>
    <scope>NUCLEOTIDE SEQUENCE [LARGE SCALE GENOMIC DNA]</scope>
    <source>
        <strain evidence="11">Peat soil MAG SbA5</strain>
    </source>
</reference>
<keyword evidence="5 7" id="KW-0472">Membrane</keyword>
<protein>
    <submittedName>
        <fullName evidence="10">Putative Permease subunit of a ABC-type transport system involved in lipoprotein release</fullName>
    </submittedName>
</protein>
<dbReference type="GO" id="GO:0005886">
    <property type="term" value="C:plasma membrane"/>
    <property type="evidence" value="ECO:0007669"/>
    <property type="project" value="UniProtKB-SubCell"/>
</dbReference>
<accession>A0A2N9LHQ6</accession>
<dbReference type="PANTHER" id="PTHR30572">
    <property type="entry name" value="MEMBRANE COMPONENT OF TRANSPORTER-RELATED"/>
    <property type="match status" value="1"/>
</dbReference>
<evidence type="ECO:0000313" key="10">
    <source>
        <dbReference type="EMBL" id="SPE22790.1"/>
    </source>
</evidence>
<comment type="similarity">
    <text evidence="6">Belongs to the ABC-4 integral membrane protein family.</text>
</comment>
<name>A0A2N9LHQ6_9BACT</name>
<evidence type="ECO:0000256" key="1">
    <source>
        <dbReference type="ARBA" id="ARBA00004651"/>
    </source>
</evidence>
<dbReference type="AlphaFoldDB" id="A0A2N9LHQ6"/>
<evidence type="ECO:0000256" key="3">
    <source>
        <dbReference type="ARBA" id="ARBA00022692"/>
    </source>
</evidence>
<feature type="transmembrane region" description="Helical" evidence="7">
    <location>
        <begin position="20"/>
        <end position="41"/>
    </location>
</feature>
<dbReference type="Proteomes" id="UP000239735">
    <property type="component" value="Unassembled WGS sequence"/>
</dbReference>
<evidence type="ECO:0000313" key="11">
    <source>
        <dbReference type="Proteomes" id="UP000239735"/>
    </source>
</evidence>
<feature type="domain" description="MacB-like periplasmic core" evidence="9">
    <location>
        <begin position="16"/>
        <end position="218"/>
    </location>
</feature>
<dbReference type="GO" id="GO:0022857">
    <property type="term" value="F:transmembrane transporter activity"/>
    <property type="evidence" value="ECO:0007669"/>
    <property type="project" value="TreeGrafter"/>
</dbReference>
<dbReference type="InterPro" id="IPR050250">
    <property type="entry name" value="Macrolide_Exporter_MacB"/>
</dbReference>
<evidence type="ECO:0000256" key="7">
    <source>
        <dbReference type="SAM" id="Phobius"/>
    </source>
</evidence>
<feature type="transmembrane region" description="Helical" evidence="7">
    <location>
        <begin position="292"/>
        <end position="317"/>
    </location>
</feature>
<evidence type="ECO:0000256" key="4">
    <source>
        <dbReference type="ARBA" id="ARBA00022989"/>
    </source>
</evidence>
<evidence type="ECO:0000259" key="9">
    <source>
        <dbReference type="Pfam" id="PF12704"/>
    </source>
</evidence>